<dbReference type="OrthoDB" id="63265at2759"/>
<evidence type="ECO:0000313" key="2">
    <source>
        <dbReference type="EMBL" id="OQS02192.1"/>
    </source>
</evidence>
<comment type="caution">
    <text evidence="2">The sequence shown here is derived from an EMBL/GenBank/DDBJ whole genome shotgun (WGS) entry which is preliminary data.</text>
</comment>
<dbReference type="SUPFAM" id="SSF81383">
    <property type="entry name" value="F-box domain"/>
    <property type="match status" value="1"/>
</dbReference>
<keyword evidence="3" id="KW-1185">Reference proteome</keyword>
<evidence type="ECO:0000313" key="3">
    <source>
        <dbReference type="Proteomes" id="UP000243217"/>
    </source>
</evidence>
<dbReference type="InterPro" id="IPR036047">
    <property type="entry name" value="F-box-like_dom_sf"/>
</dbReference>
<dbReference type="InterPro" id="IPR001810">
    <property type="entry name" value="F-box_dom"/>
</dbReference>
<dbReference type="Proteomes" id="UP000243217">
    <property type="component" value="Unassembled WGS sequence"/>
</dbReference>
<reference evidence="2 3" key="1">
    <citation type="journal article" date="2014" name="Genome Biol. Evol.">
        <title>The secreted proteins of Achlya hypogyna and Thraustotheca clavata identify the ancestral oomycete secretome and reveal gene acquisitions by horizontal gene transfer.</title>
        <authorList>
            <person name="Misner I."/>
            <person name="Blouin N."/>
            <person name="Leonard G."/>
            <person name="Richards T.A."/>
            <person name="Lane C.E."/>
        </authorList>
    </citation>
    <scope>NUCLEOTIDE SEQUENCE [LARGE SCALE GENOMIC DNA]</scope>
    <source>
        <strain evidence="2 3">ATCC 34112</strain>
    </source>
</reference>
<accession>A0A1V9ZW01</accession>
<dbReference type="AlphaFoldDB" id="A0A1V9ZW01"/>
<dbReference type="PROSITE" id="PS50181">
    <property type="entry name" value="FBOX"/>
    <property type="match status" value="1"/>
</dbReference>
<organism evidence="2 3">
    <name type="scientific">Thraustotheca clavata</name>
    <dbReference type="NCBI Taxonomy" id="74557"/>
    <lineage>
        <taxon>Eukaryota</taxon>
        <taxon>Sar</taxon>
        <taxon>Stramenopiles</taxon>
        <taxon>Oomycota</taxon>
        <taxon>Saprolegniomycetes</taxon>
        <taxon>Saprolegniales</taxon>
        <taxon>Achlyaceae</taxon>
        <taxon>Thraustotheca</taxon>
    </lineage>
</organism>
<sequence>MSVLSVVLEHMSEELIVHVFTFLTPSAIVKTMQLSKEWKRISSSDRIWRSLCEQRWHLPQRMMRPSRYGVHTYFGLFRQLQASHQRPQGLYSTHDKPTWGHSLNEGVETWLALGHRADCKTIPINGKRYIQLRVIVQNLSAAEVLVDASAIQVHYKNGTKTTAMARNPSPGATPAMEPKILAWNGRVGGDIADGHLLLRFFEFTVLSIYVECEMGCTFEADFLERAFAVWVPMMRRGHCSDLSRCRCALIPDHYHHFGTIMNIVDESIIWSRYSEFAGGFMVLNCKDRLISVSSHAALPARYLV</sequence>
<dbReference type="EMBL" id="JNBS01001198">
    <property type="protein sequence ID" value="OQS02192.1"/>
    <property type="molecule type" value="Genomic_DNA"/>
</dbReference>
<dbReference type="SMART" id="SM00256">
    <property type="entry name" value="FBOX"/>
    <property type="match status" value="1"/>
</dbReference>
<gene>
    <name evidence="2" type="ORF">THRCLA_05407</name>
</gene>
<dbReference type="Pfam" id="PF12937">
    <property type="entry name" value="F-box-like"/>
    <property type="match status" value="1"/>
</dbReference>
<dbReference type="Gene3D" id="1.20.1280.50">
    <property type="match status" value="1"/>
</dbReference>
<evidence type="ECO:0000259" key="1">
    <source>
        <dbReference type="PROSITE" id="PS50181"/>
    </source>
</evidence>
<protein>
    <recommendedName>
        <fullName evidence="1">F-box domain-containing protein</fullName>
    </recommendedName>
</protein>
<proteinExistence type="predicted"/>
<feature type="domain" description="F-box" evidence="1">
    <location>
        <begin position="5"/>
        <end position="51"/>
    </location>
</feature>
<name>A0A1V9ZW01_9STRA</name>